<dbReference type="PANTHER" id="PTHR13789">
    <property type="entry name" value="MONOOXYGENASE"/>
    <property type="match status" value="1"/>
</dbReference>
<evidence type="ECO:0000256" key="2">
    <source>
        <dbReference type="ARBA" id="ARBA00022630"/>
    </source>
</evidence>
<dbReference type="PANTHER" id="PTHR13789:SF147">
    <property type="entry name" value="PUTATIVE (AFU_ORTHOLOGUE AFUA_2G01950)-RELATED"/>
    <property type="match status" value="1"/>
</dbReference>
<evidence type="ECO:0000313" key="9">
    <source>
        <dbReference type="Proteomes" id="UP000449547"/>
    </source>
</evidence>
<comment type="caution">
    <text evidence="8">The sequence shown here is derived from an EMBL/GenBank/DDBJ whole genome shotgun (WGS) entry which is preliminary data.</text>
</comment>
<dbReference type="InterPro" id="IPR050493">
    <property type="entry name" value="FAD-dep_Monooxygenase_BioMet"/>
</dbReference>
<dbReference type="InterPro" id="IPR002938">
    <property type="entry name" value="FAD-bd"/>
</dbReference>
<dbReference type="EMBL" id="SWFT01000008">
    <property type="protein sequence ID" value="KAA8908408.1"/>
    <property type="molecule type" value="Genomic_DNA"/>
</dbReference>
<dbReference type="PRINTS" id="PR00420">
    <property type="entry name" value="RNGMNOXGNASE"/>
</dbReference>
<gene>
    <name evidence="8" type="ORF">DIURU_000197</name>
</gene>
<evidence type="ECO:0000256" key="4">
    <source>
        <dbReference type="ARBA" id="ARBA00023002"/>
    </source>
</evidence>
<dbReference type="OMA" id="MTGWMGP"/>
<feature type="region of interest" description="Disordered" evidence="6">
    <location>
        <begin position="363"/>
        <end position="390"/>
    </location>
</feature>
<evidence type="ECO:0000256" key="3">
    <source>
        <dbReference type="ARBA" id="ARBA00022827"/>
    </source>
</evidence>
<dbReference type="GeneID" id="54778850"/>
<proteinExistence type="inferred from homology"/>
<keyword evidence="5" id="KW-0503">Monooxygenase</keyword>
<dbReference type="RefSeq" id="XP_034015008.1">
    <property type="nucleotide sequence ID" value="XM_034154569.1"/>
</dbReference>
<evidence type="ECO:0000256" key="6">
    <source>
        <dbReference type="SAM" id="MobiDB-lite"/>
    </source>
</evidence>
<dbReference type="GO" id="GO:0004497">
    <property type="term" value="F:monooxygenase activity"/>
    <property type="evidence" value="ECO:0007669"/>
    <property type="project" value="UniProtKB-KW"/>
</dbReference>
<dbReference type="VEuPathDB" id="FungiDB:DIURU_000197"/>
<dbReference type="AlphaFoldDB" id="A0A642UZB4"/>
<keyword evidence="2" id="KW-0285">Flavoprotein</keyword>
<evidence type="ECO:0000256" key="1">
    <source>
        <dbReference type="ARBA" id="ARBA00007992"/>
    </source>
</evidence>
<organism evidence="8 9">
    <name type="scientific">Diutina rugosa</name>
    <name type="common">Yeast</name>
    <name type="synonym">Candida rugosa</name>
    <dbReference type="NCBI Taxonomy" id="5481"/>
    <lineage>
        <taxon>Eukaryota</taxon>
        <taxon>Fungi</taxon>
        <taxon>Dikarya</taxon>
        <taxon>Ascomycota</taxon>
        <taxon>Saccharomycotina</taxon>
        <taxon>Pichiomycetes</taxon>
        <taxon>Debaryomycetaceae</taxon>
        <taxon>Diutina</taxon>
    </lineage>
</organism>
<keyword evidence="3" id="KW-0274">FAD</keyword>
<feature type="domain" description="FAD-binding" evidence="7">
    <location>
        <begin position="6"/>
        <end position="351"/>
    </location>
</feature>
<dbReference type="SUPFAM" id="SSF51905">
    <property type="entry name" value="FAD/NAD(P)-binding domain"/>
    <property type="match status" value="1"/>
</dbReference>
<dbReference type="FunFam" id="3.50.50.60:FF:000115">
    <property type="entry name" value="Salicylate hydroxylase, putative"/>
    <property type="match status" value="1"/>
</dbReference>
<comment type="similarity">
    <text evidence="1">Belongs to the paxM FAD-dependent monooxygenase family.</text>
</comment>
<accession>A0A642UZB4</accession>
<dbReference type="SUPFAM" id="SSF54373">
    <property type="entry name" value="FAD-linked reductases, C-terminal domain"/>
    <property type="match status" value="1"/>
</dbReference>
<dbReference type="OrthoDB" id="9993796at2759"/>
<evidence type="ECO:0000313" key="8">
    <source>
        <dbReference type="EMBL" id="KAA8908408.1"/>
    </source>
</evidence>
<evidence type="ECO:0000259" key="7">
    <source>
        <dbReference type="Pfam" id="PF01494"/>
    </source>
</evidence>
<name>A0A642UZB4_DIURU</name>
<dbReference type="Proteomes" id="UP000449547">
    <property type="component" value="Unassembled WGS sequence"/>
</dbReference>
<feature type="compositionally biased region" description="Basic and acidic residues" evidence="6">
    <location>
        <begin position="374"/>
        <end position="388"/>
    </location>
</feature>
<reference evidence="8 9" key="1">
    <citation type="submission" date="2019-07" db="EMBL/GenBank/DDBJ databases">
        <title>Genome assembly of two rare yeast pathogens: Diutina rugosa and Trichomonascus ciferrii.</title>
        <authorList>
            <person name="Mixao V."/>
            <person name="Saus E."/>
            <person name="Hansen A."/>
            <person name="Lass-Flor C."/>
            <person name="Gabaldon T."/>
        </authorList>
    </citation>
    <scope>NUCLEOTIDE SEQUENCE [LARGE SCALE GENOMIC DNA]</scope>
    <source>
        <strain evidence="8 9">CBS 613</strain>
    </source>
</reference>
<protein>
    <recommendedName>
        <fullName evidence="7">FAD-binding domain-containing protein</fullName>
    </recommendedName>
</protein>
<keyword evidence="9" id="KW-1185">Reference proteome</keyword>
<dbReference type="InterPro" id="IPR036188">
    <property type="entry name" value="FAD/NAD-bd_sf"/>
</dbReference>
<sequence>MTRSLNIVIVGAGLGGLAAAIGLTQKGHTVTVLEGAHALGEVGAGIQVPPNSVRILKEYGIFSEFDKVVTRPNNIVLRRYDTGAPLSTTHLAPRMTELYGNPYLLIHRADYQQILYDAAVKQGIEVKFGARVADVDPEAPSVTLEDGTVYTADLVVGADGIKSRVRDLAVVTEEVVEPFPSTNCAYRATISRADMLADPEVAYLMEDVNSNCWIGYRRHIMAYPIRNGELYNMVMSHPGRAPVGKWNVPGDLEEMKHHYRNFDPVVQRLLTKVKSVLKWTLADLPQLPRWVSESGKVVIIGDAAHAMLPYLAQGAAQALEDGATLAAMLTEDAPLSQITHQWERRRKRRVETIQQGARKNGHIWHLPDGEEQEERDRQMAAATDKENPDQWADTKFQQWLFGWNAFTD</sequence>
<dbReference type="Pfam" id="PF01494">
    <property type="entry name" value="FAD_binding_3"/>
    <property type="match status" value="1"/>
</dbReference>
<dbReference type="GO" id="GO:0071949">
    <property type="term" value="F:FAD binding"/>
    <property type="evidence" value="ECO:0007669"/>
    <property type="project" value="InterPro"/>
</dbReference>
<dbReference type="Gene3D" id="3.50.50.60">
    <property type="entry name" value="FAD/NAD(P)-binding domain"/>
    <property type="match status" value="1"/>
</dbReference>
<evidence type="ECO:0000256" key="5">
    <source>
        <dbReference type="ARBA" id="ARBA00023033"/>
    </source>
</evidence>
<keyword evidence="4" id="KW-0560">Oxidoreductase</keyword>